<sequence length="146" mass="16166">MNSQVRGGFILGLDFKWDEEETLQHSRRCSPINLLRWGDAVPSILHLQGGIVLGPSAMSAAAINDVAVWILLPLAVASPLAFACSNGYRFHPGGLKTNVTIRGGMSCSMLKRLFYSMLALGRLLAQSLCHYYARSLLNRFWHLDFS</sequence>
<comment type="caution">
    <text evidence="1">The sequence shown here is derived from an EMBL/GenBank/DDBJ whole genome shotgun (WGS) entry which is preliminary data.</text>
</comment>
<dbReference type="Proteomes" id="UP001386955">
    <property type="component" value="Unassembled WGS sequence"/>
</dbReference>
<protein>
    <submittedName>
        <fullName evidence="1">Uncharacterized protein</fullName>
    </submittedName>
</protein>
<keyword evidence="2" id="KW-1185">Reference proteome</keyword>
<gene>
    <name evidence="1" type="ORF">VNO78_16276</name>
</gene>
<accession>A0AAN9SFJ7</accession>
<evidence type="ECO:0000313" key="2">
    <source>
        <dbReference type="Proteomes" id="UP001386955"/>
    </source>
</evidence>
<reference evidence="1 2" key="1">
    <citation type="submission" date="2024-01" db="EMBL/GenBank/DDBJ databases">
        <title>The genomes of 5 underutilized Papilionoideae crops provide insights into root nodulation and disease resistanc.</title>
        <authorList>
            <person name="Jiang F."/>
        </authorList>
    </citation>
    <scope>NUCLEOTIDE SEQUENCE [LARGE SCALE GENOMIC DNA]</scope>
    <source>
        <strain evidence="1">DUOXIRENSHENG_FW03</strain>
        <tissue evidence="1">Leaves</tissue>
    </source>
</reference>
<name>A0AAN9SFJ7_PSOTE</name>
<evidence type="ECO:0000313" key="1">
    <source>
        <dbReference type="EMBL" id="KAK7395709.1"/>
    </source>
</evidence>
<dbReference type="AlphaFoldDB" id="A0AAN9SFJ7"/>
<proteinExistence type="predicted"/>
<dbReference type="EMBL" id="JAYMYS010000004">
    <property type="protein sequence ID" value="KAK7395709.1"/>
    <property type="molecule type" value="Genomic_DNA"/>
</dbReference>
<organism evidence="1 2">
    <name type="scientific">Psophocarpus tetragonolobus</name>
    <name type="common">Winged bean</name>
    <name type="synonym">Dolichos tetragonolobus</name>
    <dbReference type="NCBI Taxonomy" id="3891"/>
    <lineage>
        <taxon>Eukaryota</taxon>
        <taxon>Viridiplantae</taxon>
        <taxon>Streptophyta</taxon>
        <taxon>Embryophyta</taxon>
        <taxon>Tracheophyta</taxon>
        <taxon>Spermatophyta</taxon>
        <taxon>Magnoliopsida</taxon>
        <taxon>eudicotyledons</taxon>
        <taxon>Gunneridae</taxon>
        <taxon>Pentapetalae</taxon>
        <taxon>rosids</taxon>
        <taxon>fabids</taxon>
        <taxon>Fabales</taxon>
        <taxon>Fabaceae</taxon>
        <taxon>Papilionoideae</taxon>
        <taxon>50 kb inversion clade</taxon>
        <taxon>NPAAA clade</taxon>
        <taxon>indigoferoid/millettioid clade</taxon>
        <taxon>Phaseoleae</taxon>
        <taxon>Psophocarpus</taxon>
    </lineage>
</organism>